<dbReference type="InterPro" id="IPR000792">
    <property type="entry name" value="Tscrpt_reg_LuxR_C"/>
</dbReference>
<evidence type="ECO:0000313" key="7">
    <source>
        <dbReference type="Proteomes" id="UP001221328"/>
    </source>
</evidence>
<dbReference type="Gene3D" id="1.10.10.10">
    <property type="entry name" value="Winged helix-like DNA-binding domain superfamily/Winged helix DNA-binding domain"/>
    <property type="match status" value="1"/>
</dbReference>
<dbReference type="InterPro" id="IPR058245">
    <property type="entry name" value="NreC/VraR/RcsB-like_REC"/>
</dbReference>
<dbReference type="PROSITE" id="PS50043">
    <property type="entry name" value="HTH_LUXR_2"/>
    <property type="match status" value="1"/>
</dbReference>
<dbReference type="InterPro" id="IPR001789">
    <property type="entry name" value="Sig_transdc_resp-reg_receiver"/>
</dbReference>
<dbReference type="SUPFAM" id="SSF52172">
    <property type="entry name" value="CheY-like"/>
    <property type="match status" value="1"/>
</dbReference>
<keyword evidence="2" id="KW-0238">DNA-binding</keyword>
<organism evidence="6 7">
    <name type="scientific">Streptomyces gilvifuscus</name>
    <dbReference type="NCBI Taxonomy" id="1550617"/>
    <lineage>
        <taxon>Bacteria</taxon>
        <taxon>Bacillati</taxon>
        <taxon>Actinomycetota</taxon>
        <taxon>Actinomycetes</taxon>
        <taxon>Kitasatosporales</taxon>
        <taxon>Streptomycetaceae</taxon>
        <taxon>Streptomyces</taxon>
    </lineage>
</organism>
<dbReference type="PRINTS" id="PR00038">
    <property type="entry name" value="HTHLUXR"/>
</dbReference>
<dbReference type="Pfam" id="PF00196">
    <property type="entry name" value="GerE"/>
    <property type="match status" value="1"/>
</dbReference>
<evidence type="ECO:0000256" key="3">
    <source>
        <dbReference type="PROSITE-ProRule" id="PRU00169"/>
    </source>
</evidence>
<feature type="modified residue" description="4-aspartylphosphate" evidence="3">
    <location>
        <position position="52"/>
    </location>
</feature>
<gene>
    <name evidence="6" type="ORF">PO587_39105</name>
</gene>
<evidence type="ECO:0000256" key="1">
    <source>
        <dbReference type="ARBA" id="ARBA00022553"/>
    </source>
</evidence>
<evidence type="ECO:0000256" key="2">
    <source>
        <dbReference type="ARBA" id="ARBA00023125"/>
    </source>
</evidence>
<dbReference type="CDD" id="cd06170">
    <property type="entry name" value="LuxR_C_like"/>
    <property type="match status" value="1"/>
</dbReference>
<keyword evidence="1 3" id="KW-0597">Phosphoprotein</keyword>
<dbReference type="PANTHER" id="PTHR43214">
    <property type="entry name" value="TWO-COMPONENT RESPONSE REGULATOR"/>
    <property type="match status" value="1"/>
</dbReference>
<dbReference type="EMBL" id="JAQOSK010000022">
    <property type="protein sequence ID" value="MDC2960448.1"/>
    <property type="molecule type" value="Genomic_DNA"/>
</dbReference>
<dbReference type="Gene3D" id="3.40.50.2300">
    <property type="match status" value="1"/>
</dbReference>
<comment type="caution">
    <text evidence="6">The sequence shown here is derived from an EMBL/GenBank/DDBJ whole genome shotgun (WGS) entry which is preliminary data.</text>
</comment>
<protein>
    <submittedName>
        <fullName evidence="6">Response regulator transcription factor</fullName>
    </submittedName>
</protein>
<proteinExistence type="predicted"/>
<dbReference type="InterPro" id="IPR036388">
    <property type="entry name" value="WH-like_DNA-bd_sf"/>
</dbReference>
<reference evidence="6 7" key="1">
    <citation type="journal article" date="2015" name="Int. J. Syst. Evol. Microbiol.">
        <title>Streptomyces gilvifuscus sp. nov., an actinomycete that produces antibacterial compounds isolated from soil.</title>
        <authorList>
            <person name="Nguyen T.M."/>
            <person name="Kim J."/>
        </authorList>
    </citation>
    <scope>NUCLEOTIDE SEQUENCE [LARGE SCALE GENOMIC DNA]</scope>
    <source>
        <strain evidence="6 7">T113</strain>
    </source>
</reference>
<dbReference type="RefSeq" id="WP_272178591.1">
    <property type="nucleotide sequence ID" value="NZ_JAQOSK010000022.1"/>
</dbReference>
<dbReference type="SUPFAM" id="SSF46894">
    <property type="entry name" value="C-terminal effector domain of the bipartite response regulators"/>
    <property type="match status" value="1"/>
</dbReference>
<keyword evidence="7" id="KW-1185">Reference proteome</keyword>
<evidence type="ECO:0000313" key="6">
    <source>
        <dbReference type="EMBL" id="MDC2960448.1"/>
    </source>
</evidence>
<dbReference type="SMART" id="SM00421">
    <property type="entry name" value="HTH_LUXR"/>
    <property type="match status" value="1"/>
</dbReference>
<feature type="domain" description="Response regulatory" evidence="5">
    <location>
        <begin position="2"/>
        <end position="127"/>
    </location>
</feature>
<dbReference type="InterPro" id="IPR011006">
    <property type="entry name" value="CheY-like_superfamily"/>
</dbReference>
<evidence type="ECO:0000259" key="5">
    <source>
        <dbReference type="PROSITE" id="PS50110"/>
    </source>
</evidence>
<accession>A0ABT5G6E8</accession>
<dbReference type="PROSITE" id="PS50110">
    <property type="entry name" value="RESPONSE_REGULATORY"/>
    <property type="match status" value="1"/>
</dbReference>
<feature type="domain" description="HTH luxR-type" evidence="4">
    <location>
        <begin position="149"/>
        <end position="214"/>
    </location>
</feature>
<dbReference type="CDD" id="cd17535">
    <property type="entry name" value="REC_NarL-like"/>
    <property type="match status" value="1"/>
</dbReference>
<name>A0ABT5G6E8_9ACTN</name>
<evidence type="ECO:0000259" key="4">
    <source>
        <dbReference type="PROSITE" id="PS50043"/>
    </source>
</evidence>
<sequence>MRVIIADDAPVLRQIYGAALRDLGVEVVAEAGTPGELLAHVRKSPPDAVLLDINFADHQGGEENSAGLDAALTLRAQFPSLGIVIFSVRMTLAYLERITSIGDGRGIGYIGKDRIRKLQDVVDALQRTAAGGVYIDPALAVQMLTRRRVRDPISQLTDRQRDTLELAAQGHTNQAIAKRMGIAVPTVEANLTAVFRRLGIPTSDDAHKRVLAVLAWLRSAGSLPPNAP</sequence>
<dbReference type="PROSITE" id="PS00622">
    <property type="entry name" value="HTH_LUXR_1"/>
    <property type="match status" value="1"/>
</dbReference>
<dbReference type="InterPro" id="IPR016032">
    <property type="entry name" value="Sig_transdc_resp-reg_C-effctor"/>
</dbReference>
<dbReference type="Pfam" id="PF00072">
    <property type="entry name" value="Response_reg"/>
    <property type="match status" value="1"/>
</dbReference>
<dbReference type="InterPro" id="IPR039420">
    <property type="entry name" value="WalR-like"/>
</dbReference>
<dbReference type="SMART" id="SM00448">
    <property type="entry name" value="REC"/>
    <property type="match status" value="1"/>
</dbReference>
<dbReference type="Proteomes" id="UP001221328">
    <property type="component" value="Unassembled WGS sequence"/>
</dbReference>